<keyword evidence="2" id="KW-0472">Membrane</keyword>
<sequence length="278" mass="30145">MSDIELRLRDALAARAELVRPEDLTLAPDLEPGEPEPGAWWQRPSGYLLVAAIAVIVVVLPLLALAAIDPDGEKSPSDPATDPSGTFTMTDPVRTLVAQDKADVDGDSALDDVRVMSLEEPDAVLPDFDVEVELSASGESVSYQVGQARDVKIGATANLDGREGEEIVLALDADTVDLHRAQPLVVSLRDGELVSILTGDLRARGRPGSDGTRTYWWVHDGQLWWWRSQEPVADGEESPYAVEVLRFPREAMLRGVDHGTWCVTSLASTRLLECAALD</sequence>
<dbReference type="EMBL" id="CP141059">
    <property type="protein sequence ID" value="WQQ27079.1"/>
    <property type="molecule type" value="Genomic_DNA"/>
</dbReference>
<reference evidence="4" key="1">
    <citation type="submission" date="2023-12" db="EMBL/GenBank/DDBJ databases">
        <title>Novel species in genus Nocardioides.</title>
        <authorList>
            <person name="Zhou H."/>
        </authorList>
    </citation>
    <scope>NUCLEOTIDE SEQUENCE [LARGE SCALE GENOMIC DNA]</scope>
    <source>
        <strain evidence="4">HM61</strain>
    </source>
</reference>
<keyword evidence="4" id="KW-1185">Reference proteome</keyword>
<evidence type="ECO:0000256" key="2">
    <source>
        <dbReference type="SAM" id="Phobius"/>
    </source>
</evidence>
<evidence type="ECO:0000313" key="4">
    <source>
        <dbReference type="Proteomes" id="UP001327225"/>
    </source>
</evidence>
<proteinExistence type="predicted"/>
<accession>A0ABZ0ZT49</accession>
<gene>
    <name evidence="3" type="ORF">SHK19_02360</name>
</gene>
<evidence type="ECO:0000256" key="1">
    <source>
        <dbReference type="SAM" id="MobiDB-lite"/>
    </source>
</evidence>
<dbReference type="RefSeq" id="WP_322937728.1">
    <property type="nucleotide sequence ID" value="NZ_CP141059.1"/>
</dbReference>
<keyword evidence="2" id="KW-1133">Transmembrane helix</keyword>
<keyword evidence="2" id="KW-0812">Transmembrane</keyword>
<evidence type="ECO:0000313" key="3">
    <source>
        <dbReference type="EMBL" id="WQQ27079.1"/>
    </source>
</evidence>
<feature type="transmembrane region" description="Helical" evidence="2">
    <location>
        <begin position="47"/>
        <end position="68"/>
    </location>
</feature>
<feature type="region of interest" description="Disordered" evidence="1">
    <location>
        <begin position="70"/>
        <end position="90"/>
    </location>
</feature>
<protein>
    <submittedName>
        <fullName evidence="3">Uncharacterized protein</fullName>
    </submittedName>
</protein>
<name>A0ABZ0ZT49_9ACTN</name>
<dbReference type="Proteomes" id="UP001327225">
    <property type="component" value="Chromosome"/>
</dbReference>
<organism evidence="3 4">
    <name type="scientific">Nocardioides bizhenqiangii</name>
    <dbReference type="NCBI Taxonomy" id="3095076"/>
    <lineage>
        <taxon>Bacteria</taxon>
        <taxon>Bacillati</taxon>
        <taxon>Actinomycetota</taxon>
        <taxon>Actinomycetes</taxon>
        <taxon>Propionibacteriales</taxon>
        <taxon>Nocardioidaceae</taxon>
        <taxon>Nocardioides</taxon>
    </lineage>
</organism>